<name>A0A832I3W7_UNCEI</name>
<dbReference type="EMBL" id="DSQF01000022">
    <property type="protein sequence ID" value="HGZ44038.1"/>
    <property type="molecule type" value="Genomic_DNA"/>
</dbReference>
<gene>
    <name evidence="1" type="ORF">ENR23_11580</name>
</gene>
<dbReference type="PROSITE" id="PS51257">
    <property type="entry name" value="PROKAR_LIPOPROTEIN"/>
    <property type="match status" value="1"/>
</dbReference>
<sequence>MRRAARVLLPLAGVLALLGGCARSKGAVRPNVEPETWVFVQGALDTVNHRVRLHWFGSDPDGDVVAYELRFRPRTPGAPIDSSWVRVASSGPNGHDSLFTVPTPTGLDSVVFEVRAVDDDGALDPTPATQGFTLSNAAATVVVRSGPSAGDTTFASVTLDLAVHDPDGDPTRATIRAWLNDGATGTDVIGQGEYTVPSARFRLPGGGWFAGRCTLHLQAVDDGGRAGPVTQVVWPVRAPWTNLDPSVRKVLLIDDAPSGSPGNFGLDTLYANTLARNAAPGSYSILRLQFSTPFRSSRDVAQTLRLFDAVVWYRGDTGTYTGLGSPGPGVGLLQAHQDTIAAWVEGGGRFFLECMNPIDDPQGQDGFSRGPLRREFLDRWAASDSFRTFFRGLDLSVAWGSSNGGFYRSSKFGIGVRTPVLLQTIGIRAFAVRDTNDVAFWARPGALNPANAEDLAVGTSRRVGAGRVMLMTYPVRFNNPTYSSTAEVLRRMLYDPAHGILAAP</sequence>
<evidence type="ECO:0000313" key="1">
    <source>
        <dbReference type="EMBL" id="HGZ44038.1"/>
    </source>
</evidence>
<proteinExistence type="predicted"/>
<organism evidence="1">
    <name type="scientific">Eiseniibacteriota bacterium</name>
    <dbReference type="NCBI Taxonomy" id="2212470"/>
    <lineage>
        <taxon>Bacteria</taxon>
        <taxon>Candidatus Eiseniibacteriota</taxon>
    </lineage>
</organism>
<protein>
    <submittedName>
        <fullName evidence="1">Uncharacterized protein</fullName>
    </submittedName>
</protein>
<comment type="caution">
    <text evidence="1">The sequence shown here is derived from an EMBL/GenBank/DDBJ whole genome shotgun (WGS) entry which is preliminary data.</text>
</comment>
<accession>A0A832I3W7</accession>
<reference evidence="1" key="1">
    <citation type="journal article" date="2020" name="mSystems">
        <title>Genome- and Community-Level Interaction Insights into Carbon Utilization and Element Cycling Functions of Hydrothermarchaeota in Hydrothermal Sediment.</title>
        <authorList>
            <person name="Zhou Z."/>
            <person name="Liu Y."/>
            <person name="Xu W."/>
            <person name="Pan J."/>
            <person name="Luo Z.H."/>
            <person name="Li M."/>
        </authorList>
    </citation>
    <scope>NUCLEOTIDE SEQUENCE [LARGE SCALE GENOMIC DNA]</scope>
    <source>
        <strain evidence="1">SpSt-381</strain>
    </source>
</reference>
<dbReference type="AlphaFoldDB" id="A0A832I3W7"/>